<comment type="caution">
    <text evidence="1">The sequence shown here is derived from an EMBL/GenBank/DDBJ whole genome shotgun (WGS) entry which is preliminary data.</text>
</comment>
<gene>
    <name evidence="1" type="ORF">BV22DRAFT_1135537</name>
</gene>
<protein>
    <submittedName>
        <fullName evidence="1">Uncharacterized protein</fullName>
    </submittedName>
</protein>
<organism evidence="1 2">
    <name type="scientific">Leucogyrophana mollusca</name>
    <dbReference type="NCBI Taxonomy" id="85980"/>
    <lineage>
        <taxon>Eukaryota</taxon>
        <taxon>Fungi</taxon>
        <taxon>Dikarya</taxon>
        <taxon>Basidiomycota</taxon>
        <taxon>Agaricomycotina</taxon>
        <taxon>Agaricomycetes</taxon>
        <taxon>Agaricomycetidae</taxon>
        <taxon>Boletales</taxon>
        <taxon>Boletales incertae sedis</taxon>
        <taxon>Leucogyrophana</taxon>
    </lineage>
</organism>
<reference evidence="1" key="1">
    <citation type="journal article" date="2021" name="New Phytol.">
        <title>Evolutionary innovations through gain and loss of genes in the ectomycorrhizal Boletales.</title>
        <authorList>
            <person name="Wu G."/>
            <person name="Miyauchi S."/>
            <person name="Morin E."/>
            <person name="Kuo A."/>
            <person name="Drula E."/>
            <person name="Varga T."/>
            <person name="Kohler A."/>
            <person name="Feng B."/>
            <person name="Cao Y."/>
            <person name="Lipzen A."/>
            <person name="Daum C."/>
            <person name="Hundley H."/>
            <person name="Pangilinan J."/>
            <person name="Johnson J."/>
            <person name="Barry K."/>
            <person name="LaButti K."/>
            <person name="Ng V."/>
            <person name="Ahrendt S."/>
            <person name="Min B."/>
            <person name="Choi I.G."/>
            <person name="Park H."/>
            <person name="Plett J.M."/>
            <person name="Magnuson J."/>
            <person name="Spatafora J.W."/>
            <person name="Nagy L.G."/>
            <person name="Henrissat B."/>
            <person name="Grigoriev I.V."/>
            <person name="Yang Z.L."/>
            <person name="Xu J."/>
            <person name="Martin F.M."/>
        </authorList>
    </citation>
    <scope>NUCLEOTIDE SEQUENCE</scope>
    <source>
        <strain evidence="1">KUC20120723A-06</strain>
    </source>
</reference>
<proteinExistence type="predicted"/>
<dbReference type="Proteomes" id="UP000790709">
    <property type="component" value="Unassembled WGS sequence"/>
</dbReference>
<evidence type="ECO:0000313" key="1">
    <source>
        <dbReference type="EMBL" id="KAH7917282.1"/>
    </source>
</evidence>
<accession>A0ACB8AXY4</accession>
<keyword evidence="2" id="KW-1185">Reference proteome</keyword>
<dbReference type="EMBL" id="MU267142">
    <property type="protein sequence ID" value="KAH7917282.1"/>
    <property type="molecule type" value="Genomic_DNA"/>
</dbReference>
<evidence type="ECO:0000313" key="2">
    <source>
        <dbReference type="Proteomes" id="UP000790709"/>
    </source>
</evidence>
<name>A0ACB8AXY4_9AGAM</name>
<sequence>MHLLSLNLPDLLIPLWRGTFECDKDDDKTAWTWAGLANVDVWKAHGETVAAATAFIPGSFGRPPRNPAQKINSGYKAWEYHLYLYGLGPGLFRDVLPDPYWRNFCKLVRAVRLISQHSITRSELLAAHRLFVEWIHGFEELYYQRRIERIHFVRQSIHAPGHYGREVETKGPLICSSQWTMERTIGNLTEELRQHSNPFANLAERAIRRARINALKVMIPSLDSKSDVAIAPRWSLSIGNGYYLLPQHQRSRQEASRSETWAIRQYLDRHAPNSPDYQHISRHTGLFKPCRWARLLLPNGQKCRSLFCGRERRPNARKARNVQVTINGQIQFAVVLFFFELQLEVNTHPKALAIISVYSPPDRALLEASSGALYSCKYLGDAGLVVIEATMINQVVAMIPHKVGEDECFFMFEQPGNDVTDLGGFLIDNEDDEDIP</sequence>